<feature type="transmembrane region" description="Helical" evidence="1">
    <location>
        <begin position="12"/>
        <end position="31"/>
    </location>
</feature>
<dbReference type="RefSeq" id="WP_322189312.1">
    <property type="nucleotide sequence ID" value="NZ_JAXLPB010000013.1"/>
</dbReference>
<keyword evidence="1" id="KW-1133">Transmembrane helix</keyword>
<dbReference type="SUPFAM" id="SSF53300">
    <property type="entry name" value="vWA-like"/>
    <property type="match status" value="1"/>
</dbReference>
<keyword evidence="1" id="KW-0472">Membrane</keyword>
<dbReference type="PROSITE" id="PS50234">
    <property type="entry name" value="VWFA"/>
    <property type="match status" value="1"/>
</dbReference>
<accession>A0ABU5IA59</accession>
<comment type="caution">
    <text evidence="3">The sequence shown here is derived from an EMBL/GenBank/DDBJ whole genome shotgun (WGS) entry which is preliminary data.</text>
</comment>
<organism evidence="3 4">
    <name type="scientific">Fulvimarina uroteuthidis</name>
    <dbReference type="NCBI Taxonomy" id="3098149"/>
    <lineage>
        <taxon>Bacteria</taxon>
        <taxon>Pseudomonadati</taxon>
        <taxon>Pseudomonadota</taxon>
        <taxon>Alphaproteobacteria</taxon>
        <taxon>Hyphomicrobiales</taxon>
        <taxon>Aurantimonadaceae</taxon>
        <taxon>Fulvimarina</taxon>
    </lineage>
</organism>
<reference evidence="3 4" key="1">
    <citation type="submission" date="2023-12" db="EMBL/GenBank/DDBJ databases">
        <title>Description of Novel Strain Fulvimarina sp. 2208YS6-2-32 isolated from Uroteuthis (Photololigo) edulis.</title>
        <authorList>
            <person name="Park J.-S."/>
        </authorList>
    </citation>
    <scope>NUCLEOTIDE SEQUENCE [LARGE SCALE GENOMIC DNA]</scope>
    <source>
        <strain evidence="3 4">2208YS6-2-32</strain>
    </source>
</reference>
<keyword evidence="1" id="KW-0812">Transmembrane</keyword>
<dbReference type="EMBL" id="JAXLPB010000013">
    <property type="protein sequence ID" value="MDY8111141.1"/>
    <property type="molecule type" value="Genomic_DNA"/>
</dbReference>
<sequence length="477" mass="51873">MTNFFHNEEGNFGMLFAIAIGALVTAAGGAVDMAKQYTMATHLQSAIDATSLILARSINDVQTSTDDTEKLLRGNFNFLNAEINIITHTVTDDDVFIEAKAVTKSHFLGLIGIEELKVVRNARVVRESKTAIEVALVLDTTWSMSERDDSGSSRLDSLKAAANNLVKKVMTDKNETQIAVVPYSDYVNVGINNRYASWMSVPSDYSTVPPPRKCETRTTRTQCNSYAPKYQCTREVDGVSEAATCGGNCTSSTTVSVAPYEQCSGGGTGQAYTWYGCVRSRTMSDFRLSDTRPDVSYVGFLGTYQTCASPLLPLTNNKSIVQSAINNLSYGSGGYRPSTFIPTGLVWGLNVISPSEPFNQGLAYDSANKRPRKIVVLMTDGENTLKYYNGDGSHRNASSSADVDQANNDSMAVCNNLKARNVEVFTVGFLVESTVAQSMLKNCATDSDHYFDASTSKQLELAFDEIAVGMTNIRLVQ</sequence>
<evidence type="ECO:0000259" key="2">
    <source>
        <dbReference type="PROSITE" id="PS50234"/>
    </source>
</evidence>
<protein>
    <submittedName>
        <fullName evidence="3">VWA domain-containing protein</fullName>
    </submittedName>
</protein>
<dbReference type="InterPro" id="IPR002035">
    <property type="entry name" value="VWF_A"/>
</dbReference>
<gene>
    <name evidence="3" type="ORF">U0C82_18635</name>
</gene>
<dbReference type="InterPro" id="IPR036465">
    <property type="entry name" value="vWFA_dom_sf"/>
</dbReference>
<feature type="domain" description="VWFA" evidence="2">
    <location>
        <begin position="133"/>
        <end position="466"/>
    </location>
</feature>
<keyword evidence="4" id="KW-1185">Reference proteome</keyword>
<evidence type="ECO:0000256" key="1">
    <source>
        <dbReference type="SAM" id="Phobius"/>
    </source>
</evidence>
<dbReference type="Pfam" id="PF00092">
    <property type="entry name" value="VWA"/>
    <property type="match status" value="1"/>
</dbReference>
<proteinExistence type="predicted"/>
<evidence type="ECO:0000313" key="3">
    <source>
        <dbReference type="EMBL" id="MDY8111141.1"/>
    </source>
</evidence>
<evidence type="ECO:0000313" key="4">
    <source>
        <dbReference type="Proteomes" id="UP001294412"/>
    </source>
</evidence>
<dbReference type="Gene3D" id="3.40.50.410">
    <property type="entry name" value="von Willebrand factor, type A domain"/>
    <property type="match status" value="1"/>
</dbReference>
<name>A0ABU5IA59_9HYPH</name>
<dbReference type="Proteomes" id="UP001294412">
    <property type="component" value="Unassembled WGS sequence"/>
</dbReference>